<evidence type="ECO:0000313" key="3">
    <source>
        <dbReference type="Proteomes" id="UP000630142"/>
    </source>
</evidence>
<dbReference type="Proteomes" id="UP000630142">
    <property type="component" value="Unassembled WGS sequence"/>
</dbReference>
<accession>A0A8J3GJ08</accession>
<dbReference type="EMBL" id="BMZQ01000001">
    <property type="protein sequence ID" value="GHD05328.1"/>
    <property type="molecule type" value="Genomic_DNA"/>
</dbReference>
<organism evidence="2 3">
    <name type="scientific">Tianweitania populi</name>
    <dbReference type="NCBI Taxonomy" id="1607949"/>
    <lineage>
        <taxon>Bacteria</taxon>
        <taxon>Pseudomonadati</taxon>
        <taxon>Pseudomonadota</taxon>
        <taxon>Alphaproteobacteria</taxon>
        <taxon>Hyphomicrobiales</taxon>
        <taxon>Phyllobacteriaceae</taxon>
        <taxon>Tianweitania</taxon>
    </lineage>
</organism>
<feature type="compositionally biased region" description="Basic and acidic residues" evidence="1">
    <location>
        <begin position="47"/>
        <end position="58"/>
    </location>
</feature>
<sequence>MSNLQLAIKIADIAKEADQSDTPLDVETASLQLLERHPEASQTEIEAALRETSDTVTG</sequence>
<evidence type="ECO:0000256" key="1">
    <source>
        <dbReference type="SAM" id="MobiDB-lite"/>
    </source>
</evidence>
<feature type="region of interest" description="Disordered" evidence="1">
    <location>
        <begin position="38"/>
        <end position="58"/>
    </location>
</feature>
<gene>
    <name evidence="2" type="ORF">GCM10016234_01180</name>
</gene>
<name>A0A8J3GJ08_9HYPH</name>
<evidence type="ECO:0000313" key="2">
    <source>
        <dbReference type="EMBL" id="GHD05328.1"/>
    </source>
</evidence>
<comment type="caution">
    <text evidence="2">The sequence shown here is derived from an EMBL/GenBank/DDBJ whole genome shotgun (WGS) entry which is preliminary data.</text>
</comment>
<keyword evidence="3" id="KW-1185">Reference proteome</keyword>
<dbReference type="AlphaFoldDB" id="A0A8J3GJ08"/>
<protein>
    <submittedName>
        <fullName evidence="2">Uncharacterized protein</fullName>
    </submittedName>
</protein>
<reference evidence="2" key="2">
    <citation type="submission" date="2020-09" db="EMBL/GenBank/DDBJ databases">
        <authorList>
            <person name="Sun Q."/>
            <person name="Kim S."/>
        </authorList>
    </citation>
    <scope>NUCLEOTIDE SEQUENCE</scope>
    <source>
        <strain evidence="2">KCTC 42249</strain>
    </source>
</reference>
<dbReference type="RefSeq" id="WP_189500880.1">
    <property type="nucleotide sequence ID" value="NZ_BMZQ01000001.1"/>
</dbReference>
<reference evidence="2" key="1">
    <citation type="journal article" date="2014" name="Int. J. Syst. Evol. Microbiol.">
        <title>Complete genome sequence of Corynebacterium casei LMG S-19264T (=DSM 44701T), isolated from a smear-ripened cheese.</title>
        <authorList>
            <consortium name="US DOE Joint Genome Institute (JGI-PGF)"/>
            <person name="Walter F."/>
            <person name="Albersmeier A."/>
            <person name="Kalinowski J."/>
            <person name="Ruckert C."/>
        </authorList>
    </citation>
    <scope>NUCLEOTIDE SEQUENCE</scope>
    <source>
        <strain evidence="2">KCTC 42249</strain>
    </source>
</reference>
<proteinExistence type="predicted"/>